<sequence length="290" mass="33055">MKLDKQARTGYLFFLPALLVFILFVGYPFVYTVTLSFRDYNWFTKKNNFAGLSNYINLFKDPTFWNALGRTILYTAGTLLGQVLLALTIAIILNAPFRGINVLRSLYILPWILPTVVTALAWRMMLHERWGAITYILQILRITPERVAFLANTNTALVSVMTVSIWRGFPLIMVGFIAALQSIPSDIYEAAVIDGASPWKQLISITLPLLKKMVAIIILFRTIWIFNDFDLIWLMTRGGPASATETLPIYVYQRSFGSYKFGEAATIAMTMFLVLAFFSSLYFKMIKDEE</sequence>
<feature type="transmembrane region" description="Helical" evidence="7">
    <location>
        <begin position="12"/>
        <end position="30"/>
    </location>
</feature>
<protein>
    <submittedName>
        <fullName evidence="9">Sugar ABC transporter permease</fullName>
    </submittedName>
</protein>
<feature type="domain" description="ABC transmembrane type-1" evidence="8">
    <location>
        <begin position="68"/>
        <end position="282"/>
    </location>
</feature>
<evidence type="ECO:0000256" key="7">
    <source>
        <dbReference type="RuleBase" id="RU363032"/>
    </source>
</evidence>
<gene>
    <name evidence="9" type="ORF">JFL75_18455</name>
</gene>
<evidence type="ECO:0000256" key="5">
    <source>
        <dbReference type="ARBA" id="ARBA00022989"/>
    </source>
</evidence>
<dbReference type="Gene3D" id="1.10.3720.10">
    <property type="entry name" value="MetI-like"/>
    <property type="match status" value="1"/>
</dbReference>
<dbReference type="Proteomes" id="UP000595917">
    <property type="component" value="Chromosome"/>
</dbReference>
<dbReference type="PANTHER" id="PTHR43005:SF1">
    <property type="entry name" value="SPERMIDINE_PUTRESCINE TRANSPORT SYSTEM PERMEASE PROTEIN"/>
    <property type="match status" value="1"/>
</dbReference>
<feature type="transmembrane region" description="Helical" evidence="7">
    <location>
        <begin position="105"/>
        <end position="125"/>
    </location>
</feature>
<dbReference type="RefSeq" id="WP_215626194.1">
    <property type="nucleotide sequence ID" value="NZ_CP067089.2"/>
</dbReference>
<dbReference type="GO" id="GO:0005886">
    <property type="term" value="C:plasma membrane"/>
    <property type="evidence" value="ECO:0007669"/>
    <property type="project" value="UniProtKB-SubCell"/>
</dbReference>
<evidence type="ECO:0000256" key="3">
    <source>
        <dbReference type="ARBA" id="ARBA00022475"/>
    </source>
</evidence>
<keyword evidence="3" id="KW-1003">Cell membrane</keyword>
<evidence type="ECO:0000259" key="8">
    <source>
        <dbReference type="PROSITE" id="PS50928"/>
    </source>
</evidence>
<feature type="transmembrane region" description="Helical" evidence="7">
    <location>
        <begin position="264"/>
        <end position="283"/>
    </location>
</feature>
<name>A0A7T7XMB3_9SPIR</name>
<evidence type="ECO:0000256" key="6">
    <source>
        <dbReference type="ARBA" id="ARBA00023136"/>
    </source>
</evidence>
<feature type="transmembrane region" description="Helical" evidence="7">
    <location>
        <begin position="156"/>
        <end position="180"/>
    </location>
</feature>
<comment type="similarity">
    <text evidence="7">Belongs to the binding-protein-dependent transport system permease family.</text>
</comment>
<evidence type="ECO:0000256" key="2">
    <source>
        <dbReference type="ARBA" id="ARBA00022448"/>
    </source>
</evidence>
<dbReference type="InterPro" id="IPR035906">
    <property type="entry name" value="MetI-like_sf"/>
</dbReference>
<dbReference type="GO" id="GO:0055085">
    <property type="term" value="P:transmembrane transport"/>
    <property type="evidence" value="ECO:0007669"/>
    <property type="project" value="InterPro"/>
</dbReference>
<keyword evidence="6 7" id="KW-0472">Membrane</keyword>
<comment type="subcellular location">
    <subcellularLocation>
        <location evidence="1 7">Cell membrane</location>
        <topology evidence="1 7">Multi-pass membrane protein</topology>
    </subcellularLocation>
</comment>
<dbReference type="InterPro" id="IPR000515">
    <property type="entry name" value="MetI-like"/>
</dbReference>
<evidence type="ECO:0000313" key="10">
    <source>
        <dbReference type="Proteomes" id="UP000595917"/>
    </source>
</evidence>
<feature type="transmembrane region" description="Helical" evidence="7">
    <location>
        <begin position="72"/>
        <end position="93"/>
    </location>
</feature>
<dbReference type="SUPFAM" id="SSF161098">
    <property type="entry name" value="MetI-like"/>
    <property type="match status" value="1"/>
</dbReference>
<reference evidence="9" key="1">
    <citation type="submission" date="2021-01" db="EMBL/GenBank/DDBJ databases">
        <title>Description of Breznakiella homolactica.</title>
        <authorList>
            <person name="Song Y."/>
            <person name="Brune A."/>
        </authorList>
    </citation>
    <scope>NUCLEOTIDE SEQUENCE</scope>
    <source>
        <strain evidence="9">RmG30</strain>
    </source>
</reference>
<dbReference type="AlphaFoldDB" id="A0A7T7XMB3"/>
<dbReference type="CDD" id="cd06261">
    <property type="entry name" value="TM_PBP2"/>
    <property type="match status" value="1"/>
</dbReference>
<feature type="transmembrane region" description="Helical" evidence="7">
    <location>
        <begin position="209"/>
        <end position="226"/>
    </location>
</feature>
<dbReference type="Pfam" id="PF00528">
    <property type="entry name" value="BPD_transp_1"/>
    <property type="match status" value="1"/>
</dbReference>
<dbReference type="EMBL" id="CP067089">
    <property type="protein sequence ID" value="QQO08888.1"/>
    <property type="molecule type" value="Genomic_DNA"/>
</dbReference>
<evidence type="ECO:0000256" key="4">
    <source>
        <dbReference type="ARBA" id="ARBA00022692"/>
    </source>
</evidence>
<keyword evidence="10" id="KW-1185">Reference proteome</keyword>
<keyword evidence="2 7" id="KW-0813">Transport</keyword>
<dbReference type="PROSITE" id="PS50928">
    <property type="entry name" value="ABC_TM1"/>
    <property type="match status" value="1"/>
</dbReference>
<evidence type="ECO:0000313" key="9">
    <source>
        <dbReference type="EMBL" id="QQO08888.1"/>
    </source>
</evidence>
<proteinExistence type="inferred from homology"/>
<dbReference type="KEGG" id="bhc:JFL75_18455"/>
<evidence type="ECO:0000256" key="1">
    <source>
        <dbReference type="ARBA" id="ARBA00004651"/>
    </source>
</evidence>
<accession>A0A7T7XMB3</accession>
<keyword evidence="4 7" id="KW-0812">Transmembrane</keyword>
<keyword evidence="5 7" id="KW-1133">Transmembrane helix</keyword>
<organism evidence="9 10">
    <name type="scientific">Breznakiella homolactica</name>
    <dbReference type="NCBI Taxonomy" id="2798577"/>
    <lineage>
        <taxon>Bacteria</taxon>
        <taxon>Pseudomonadati</taxon>
        <taxon>Spirochaetota</taxon>
        <taxon>Spirochaetia</taxon>
        <taxon>Spirochaetales</taxon>
        <taxon>Breznakiellaceae</taxon>
        <taxon>Breznakiella</taxon>
    </lineage>
</organism>
<dbReference type="PANTHER" id="PTHR43005">
    <property type="entry name" value="BLR7065 PROTEIN"/>
    <property type="match status" value="1"/>
</dbReference>